<feature type="chain" id="PRO_5031129323" evidence="14">
    <location>
        <begin position="22"/>
        <end position="826"/>
    </location>
</feature>
<evidence type="ECO:0000256" key="3">
    <source>
        <dbReference type="ARBA" id="ARBA00022452"/>
    </source>
</evidence>
<evidence type="ECO:0000256" key="6">
    <source>
        <dbReference type="ARBA" id="ARBA00022729"/>
    </source>
</evidence>
<evidence type="ECO:0000313" key="18">
    <source>
        <dbReference type="Proteomes" id="UP000583556"/>
    </source>
</evidence>
<evidence type="ECO:0000313" key="17">
    <source>
        <dbReference type="EMBL" id="NML92261.1"/>
    </source>
</evidence>
<sequence>MKRVLLTASVALCALAAPAFAQSAPADQPASAEDAKADPLGLNEIVVTAQPRAVNKLDSSVSVSSLGADAIAQAAPRTTAEIFRSIPGIRSESTGGDGNANIAVRGLPVASGGAKFLQLQEDGMPVMQFGDIAFGNADIFLRADQTIASIQAVRGGSASTLASNAPGGVINFISNTGEKDGGVVMATAGVDYRDYRLDFDYGGHIDDKTTFNVGGFWRSGNGPRDAGYTANQGYQIKANLTRKFDSGYVRLYFKHLDDRAISYLPMPTLVTDTNSDPKFGSINGFDIKSDTIQSAYFTSAFGLDGQNNRRTTDLKDGMHPLVNAVGLEAVFDVADGLKLEERFRYQSVKGNFVSPFPAEIGSAQSIADSTGNYLANGSFSGGTTGAYSLKYATGPNAGSAFTGGANGLAMRVHLFNVDINDFGGFTNDLKLIKTFGDYSLTAGLYNARQSIDMDWVWDSFLMEVKGHNAALLNVVDKATGQVLSSNGLYAYGVPFWGNCCTRSYNVDYDIIAPYAAFSAQVGPVNFDASIRYDSVKARGDYAGAVQSVLDVNQNGVIDPVEKSVSVMNNGGASPVNYNVHYTSWSVGANYRVNNDLAVFARASRGGRANADRLLFGLVQPDGSVRRQDAINFVNQYELGVKYRSGPFALFVTGFHAKTQEQNYEATSQRFFSRVYKATGVELEAAYRQGIFDLRASATWTDAKIASDAISPANEGNRPRRQANLIYQFTPALDFDVARVGFNVIGTSKAYAQDNNDLVFPAYAQVNAFVNVRPAENVEVSVNANNLFNATGFTEAEEGSITNNATNYIRARAINGRTISASVKYTF</sequence>
<dbReference type="InterPro" id="IPR012910">
    <property type="entry name" value="Plug_dom"/>
</dbReference>
<feature type="domain" description="TonB-dependent receptor plug" evidence="16">
    <location>
        <begin position="56"/>
        <end position="169"/>
    </location>
</feature>
<keyword evidence="9 13" id="KW-0798">TonB box</keyword>
<keyword evidence="3 12" id="KW-1134">Transmembrane beta strand</keyword>
<dbReference type="SUPFAM" id="SSF56935">
    <property type="entry name" value="Porins"/>
    <property type="match status" value="1"/>
</dbReference>
<reference evidence="17 18" key="1">
    <citation type="submission" date="2020-04" db="EMBL/GenBank/DDBJ databases">
        <title>Novosphingobium sp. TW-4 isolated from soil.</title>
        <authorList>
            <person name="Dahal R.H."/>
            <person name="Chaudhary D.K."/>
        </authorList>
    </citation>
    <scope>NUCLEOTIDE SEQUENCE [LARGE SCALE GENOMIC DNA]</scope>
    <source>
        <strain evidence="17 18">TW-4</strain>
    </source>
</reference>
<evidence type="ECO:0000256" key="1">
    <source>
        <dbReference type="ARBA" id="ARBA00004571"/>
    </source>
</evidence>
<keyword evidence="5 12" id="KW-0812">Transmembrane</keyword>
<dbReference type="GO" id="GO:0015344">
    <property type="term" value="F:siderophore uptake transmembrane transporter activity"/>
    <property type="evidence" value="ECO:0007669"/>
    <property type="project" value="TreeGrafter"/>
</dbReference>
<dbReference type="AlphaFoldDB" id="A0A7Y0BKQ3"/>
<dbReference type="EMBL" id="JABBGM010000001">
    <property type="protein sequence ID" value="NML92261.1"/>
    <property type="molecule type" value="Genomic_DNA"/>
</dbReference>
<keyword evidence="18" id="KW-1185">Reference proteome</keyword>
<keyword evidence="8" id="KW-0406">Ion transport</keyword>
<feature type="signal peptide" evidence="14">
    <location>
        <begin position="1"/>
        <end position="21"/>
    </location>
</feature>
<evidence type="ECO:0000256" key="2">
    <source>
        <dbReference type="ARBA" id="ARBA00022448"/>
    </source>
</evidence>
<dbReference type="Gene3D" id="2.170.130.10">
    <property type="entry name" value="TonB-dependent receptor, plug domain"/>
    <property type="match status" value="1"/>
</dbReference>
<evidence type="ECO:0000256" key="13">
    <source>
        <dbReference type="RuleBase" id="RU003357"/>
    </source>
</evidence>
<proteinExistence type="inferred from homology"/>
<dbReference type="PANTHER" id="PTHR32552:SF89">
    <property type="entry name" value="CATECHOLATE SIDEROPHORE RECEPTOR FIU"/>
    <property type="match status" value="1"/>
</dbReference>
<evidence type="ECO:0000256" key="7">
    <source>
        <dbReference type="ARBA" id="ARBA00023004"/>
    </source>
</evidence>
<comment type="caution">
    <text evidence="17">The sequence shown here is derived from an EMBL/GenBank/DDBJ whole genome shotgun (WGS) entry which is preliminary data.</text>
</comment>
<dbReference type="Pfam" id="PF07715">
    <property type="entry name" value="Plug"/>
    <property type="match status" value="1"/>
</dbReference>
<dbReference type="InterPro" id="IPR039426">
    <property type="entry name" value="TonB-dep_rcpt-like"/>
</dbReference>
<keyword evidence="2 12" id="KW-0813">Transport</keyword>
<dbReference type="Gene3D" id="2.40.170.20">
    <property type="entry name" value="TonB-dependent receptor, beta-barrel domain"/>
    <property type="match status" value="1"/>
</dbReference>
<evidence type="ECO:0000256" key="11">
    <source>
        <dbReference type="ARBA" id="ARBA00023237"/>
    </source>
</evidence>
<evidence type="ECO:0000256" key="10">
    <source>
        <dbReference type="ARBA" id="ARBA00023136"/>
    </source>
</evidence>
<keyword evidence="11 12" id="KW-0998">Cell outer membrane</keyword>
<organism evidence="17 18">
    <name type="scientific">Novosphingobium olei</name>
    <dbReference type="NCBI Taxonomy" id="2728851"/>
    <lineage>
        <taxon>Bacteria</taxon>
        <taxon>Pseudomonadati</taxon>
        <taxon>Pseudomonadota</taxon>
        <taxon>Alphaproteobacteria</taxon>
        <taxon>Sphingomonadales</taxon>
        <taxon>Sphingomonadaceae</taxon>
        <taxon>Novosphingobium</taxon>
    </lineage>
</organism>
<evidence type="ECO:0000256" key="8">
    <source>
        <dbReference type="ARBA" id="ARBA00023065"/>
    </source>
</evidence>
<accession>A0A7Y0BKQ3</accession>
<comment type="subcellular location">
    <subcellularLocation>
        <location evidence="1 12">Cell outer membrane</location>
        <topology evidence="1 12">Multi-pass membrane protein</topology>
    </subcellularLocation>
</comment>
<evidence type="ECO:0000259" key="15">
    <source>
        <dbReference type="Pfam" id="PF00593"/>
    </source>
</evidence>
<dbReference type="RefSeq" id="WP_169491531.1">
    <property type="nucleotide sequence ID" value="NZ_JABBGM010000001.1"/>
</dbReference>
<comment type="similarity">
    <text evidence="12 13">Belongs to the TonB-dependent receptor family.</text>
</comment>
<keyword evidence="4" id="KW-0410">Iron transport</keyword>
<evidence type="ECO:0000256" key="4">
    <source>
        <dbReference type="ARBA" id="ARBA00022496"/>
    </source>
</evidence>
<dbReference type="GO" id="GO:0009279">
    <property type="term" value="C:cell outer membrane"/>
    <property type="evidence" value="ECO:0007669"/>
    <property type="project" value="UniProtKB-SubCell"/>
</dbReference>
<name>A0A7Y0BKQ3_9SPHN</name>
<dbReference type="Proteomes" id="UP000583556">
    <property type="component" value="Unassembled WGS sequence"/>
</dbReference>
<dbReference type="InterPro" id="IPR000531">
    <property type="entry name" value="Beta-barrel_TonB"/>
</dbReference>
<gene>
    <name evidence="17" type="ORF">HHL27_01065</name>
</gene>
<dbReference type="InterPro" id="IPR037066">
    <property type="entry name" value="Plug_dom_sf"/>
</dbReference>
<dbReference type="PROSITE" id="PS52016">
    <property type="entry name" value="TONB_DEPENDENT_REC_3"/>
    <property type="match status" value="1"/>
</dbReference>
<keyword evidence="17" id="KW-0675">Receptor</keyword>
<evidence type="ECO:0000256" key="12">
    <source>
        <dbReference type="PROSITE-ProRule" id="PRU01360"/>
    </source>
</evidence>
<keyword evidence="7" id="KW-0408">Iron</keyword>
<keyword evidence="6 14" id="KW-0732">Signal</keyword>
<feature type="domain" description="TonB-dependent receptor-like beta-barrel" evidence="15">
    <location>
        <begin position="341"/>
        <end position="786"/>
    </location>
</feature>
<evidence type="ECO:0000256" key="9">
    <source>
        <dbReference type="ARBA" id="ARBA00023077"/>
    </source>
</evidence>
<evidence type="ECO:0000259" key="16">
    <source>
        <dbReference type="Pfam" id="PF07715"/>
    </source>
</evidence>
<evidence type="ECO:0000256" key="5">
    <source>
        <dbReference type="ARBA" id="ARBA00022692"/>
    </source>
</evidence>
<evidence type="ECO:0000256" key="14">
    <source>
        <dbReference type="SAM" id="SignalP"/>
    </source>
</evidence>
<dbReference type="Pfam" id="PF00593">
    <property type="entry name" value="TonB_dep_Rec_b-barrel"/>
    <property type="match status" value="1"/>
</dbReference>
<dbReference type="PANTHER" id="PTHR32552">
    <property type="entry name" value="FERRICHROME IRON RECEPTOR-RELATED"/>
    <property type="match status" value="1"/>
</dbReference>
<keyword evidence="10 12" id="KW-0472">Membrane</keyword>
<dbReference type="InterPro" id="IPR036942">
    <property type="entry name" value="Beta-barrel_TonB_sf"/>
</dbReference>
<protein>
    <submittedName>
        <fullName evidence="17">TonB-dependent receptor</fullName>
    </submittedName>
</protein>